<evidence type="ECO:0000256" key="1">
    <source>
        <dbReference type="SAM" id="MobiDB-lite"/>
    </source>
</evidence>
<gene>
    <name evidence="2" type="ORF">pdam_00020695</name>
</gene>
<protein>
    <submittedName>
        <fullName evidence="2">Uncharacterized protein</fullName>
    </submittedName>
</protein>
<dbReference type="Proteomes" id="UP000275408">
    <property type="component" value="Unassembled WGS sequence"/>
</dbReference>
<sequence>MGTIMSFCWRILSRFPFSRGKPSLTQKEQQDSCSKLTLCGLAVSETYFPLNQDVLRNGSRCCADVKCASLARTARELLSKMEQIQTQLHNEVVLWKLRYIRGICTTESRQNFYELLGKFNSFHEMLDAIIENEKKYIGAMEPEQKGEEEEGGHKSETIDAEPSVVLIEKSGTEKKALRRRIKFFTKVHERNVKLLFLVVNEVAECRSMVDTSCINGQELSDSFASEITETGRFLSVLEESHDEELIEASSKRLGPNKPECTIQRVDPTQNLTT</sequence>
<comment type="caution">
    <text evidence="2">The sequence shown here is derived from an EMBL/GenBank/DDBJ whole genome shotgun (WGS) entry which is preliminary data.</text>
</comment>
<dbReference type="AlphaFoldDB" id="A0A3M6TS75"/>
<evidence type="ECO:0000313" key="2">
    <source>
        <dbReference type="EMBL" id="RMX44287.1"/>
    </source>
</evidence>
<proteinExistence type="predicted"/>
<accession>A0A3M6TS75</accession>
<feature type="region of interest" description="Disordered" evidence="1">
    <location>
        <begin position="248"/>
        <end position="273"/>
    </location>
</feature>
<name>A0A3M6TS75_POCDA</name>
<dbReference type="EMBL" id="RCHS01003031">
    <property type="protein sequence ID" value="RMX44287.1"/>
    <property type="molecule type" value="Genomic_DNA"/>
</dbReference>
<reference evidence="2 3" key="1">
    <citation type="journal article" date="2018" name="Sci. Rep.">
        <title>Comparative analysis of the Pocillopora damicornis genome highlights role of immune system in coral evolution.</title>
        <authorList>
            <person name="Cunning R."/>
            <person name="Bay R.A."/>
            <person name="Gillette P."/>
            <person name="Baker A.C."/>
            <person name="Traylor-Knowles N."/>
        </authorList>
    </citation>
    <scope>NUCLEOTIDE SEQUENCE [LARGE SCALE GENOMIC DNA]</scope>
    <source>
        <strain evidence="2">RSMAS</strain>
        <tissue evidence="2">Whole animal</tissue>
    </source>
</reference>
<organism evidence="2 3">
    <name type="scientific">Pocillopora damicornis</name>
    <name type="common">Cauliflower coral</name>
    <name type="synonym">Millepora damicornis</name>
    <dbReference type="NCBI Taxonomy" id="46731"/>
    <lineage>
        <taxon>Eukaryota</taxon>
        <taxon>Metazoa</taxon>
        <taxon>Cnidaria</taxon>
        <taxon>Anthozoa</taxon>
        <taxon>Hexacorallia</taxon>
        <taxon>Scleractinia</taxon>
        <taxon>Astrocoeniina</taxon>
        <taxon>Pocilloporidae</taxon>
        <taxon>Pocillopora</taxon>
    </lineage>
</organism>
<evidence type="ECO:0000313" key="3">
    <source>
        <dbReference type="Proteomes" id="UP000275408"/>
    </source>
</evidence>
<keyword evidence="3" id="KW-1185">Reference proteome</keyword>
<dbReference type="OrthoDB" id="5971271at2759"/>